<keyword evidence="3" id="KW-1185">Reference proteome</keyword>
<dbReference type="EnsemblMetazoa" id="CLYHEMT000924.1">
    <property type="protein sequence ID" value="CLYHEMP000924.1"/>
    <property type="gene ID" value="CLYHEMG000924"/>
</dbReference>
<dbReference type="PANTHER" id="PTHR46791">
    <property type="entry name" value="EXPRESSED PROTEIN"/>
    <property type="match status" value="1"/>
</dbReference>
<sequence length="324" mass="37453">MMTGYIAHKHQLRVGHNRIGQALAHVAPQNHLARRTNTARLVNPIPYRADYFGHKIHFDQNEKLVMYGVTHVIAVDGHSRFIVGYTTMPVKNNGIIYNEVYRKAAMDFGIFHQMRADCGKEFYLSLGMQELFKDLRSRHDILPYRQTQSKQNLPVERIWPEVNSRVNYPLKRILADLDNRHIIDMTDETQRFCVSSVTCLVAAFGLRTVVSSWNEHPIAGRGIPSVIKTRTNRLTPTPQNGLPPKQEAIELYEQTYQGRLTDEHPFGRDPLTGHDDIISERDRLFFQSFSVQDIFPNCVNHRGNMFRDAIMFYIRTTLQFEGAL</sequence>
<dbReference type="AlphaFoldDB" id="A0A7M5UQD8"/>
<reference evidence="2" key="1">
    <citation type="submission" date="2021-01" db="UniProtKB">
        <authorList>
            <consortium name="EnsemblMetazoa"/>
        </authorList>
    </citation>
    <scope>IDENTIFICATION</scope>
</reference>
<feature type="domain" description="Integrase core" evidence="1">
    <location>
        <begin position="56"/>
        <end position="219"/>
    </location>
</feature>
<evidence type="ECO:0000259" key="1">
    <source>
        <dbReference type="Pfam" id="PF24764"/>
    </source>
</evidence>
<name>A0A7M5UQD8_9CNID</name>
<protein>
    <recommendedName>
        <fullName evidence="1">Integrase core domain-containing protein</fullName>
    </recommendedName>
</protein>
<accession>A0A7M5UQD8</accession>
<evidence type="ECO:0000313" key="2">
    <source>
        <dbReference type="EnsemblMetazoa" id="CLYHEMP000924.1"/>
    </source>
</evidence>
<organism evidence="2 3">
    <name type="scientific">Clytia hemisphaerica</name>
    <dbReference type="NCBI Taxonomy" id="252671"/>
    <lineage>
        <taxon>Eukaryota</taxon>
        <taxon>Metazoa</taxon>
        <taxon>Cnidaria</taxon>
        <taxon>Hydrozoa</taxon>
        <taxon>Hydroidolina</taxon>
        <taxon>Leptothecata</taxon>
        <taxon>Obeliida</taxon>
        <taxon>Clytiidae</taxon>
        <taxon>Clytia</taxon>
    </lineage>
</organism>
<evidence type="ECO:0000313" key="3">
    <source>
        <dbReference type="Proteomes" id="UP000594262"/>
    </source>
</evidence>
<proteinExistence type="predicted"/>
<dbReference type="PANTHER" id="PTHR46791:SF7">
    <property type="entry name" value="INTEGRASE CATALYTIC DOMAIN-CONTAINING PROTEIN"/>
    <property type="match status" value="1"/>
</dbReference>
<dbReference type="Proteomes" id="UP000594262">
    <property type="component" value="Unplaced"/>
</dbReference>
<dbReference type="InterPro" id="IPR058913">
    <property type="entry name" value="Integrase_dom_put"/>
</dbReference>
<dbReference type="OrthoDB" id="5985173at2759"/>
<dbReference type="Pfam" id="PF24764">
    <property type="entry name" value="rva_4"/>
    <property type="match status" value="1"/>
</dbReference>